<sequence length="195" mass="21923">MQLDVGLLFFPFFSQIFHRNGLYLFVHWVAGRSKSLPSPSRIPFSANKPPPGRSANNRKHKTIIRHNNSNNNKKRKIVFTTRPLFDSINIAALRTDDDLGHARKYGRAQLPTAEVSSVCKPAPTVAGQSIDRHWRHWRCWRRPDADAPAQPGPAQCHLCILHIEAAAGGCVRVLFRLRIRSSGMSNGALEKAFLL</sequence>
<dbReference type="EMBL" id="JYDJ01000427">
    <property type="protein sequence ID" value="KRX35580.1"/>
    <property type="molecule type" value="Genomic_DNA"/>
</dbReference>
<evidence type="ECO:0000313" key="3">
    <source>
        <dbReference type="Proteomes" id="UP000055048"/>
    </source>
</evidence>
<name>A0A0V0T989_9BILA</name>
<reference evidence="2 3" key="1">
    <citation type="submission" date="2015-01" db="EMBL/GenBank/DDBJ databases">
        <title>Evolution of Trichinella species and genotypes.</title>
        <authorList>
            <person name="Korhonen P.K."/>
            <person name="Edoardo P."/>
            <person name="Giuseppe L.R."/>
            <person name="Gasser R.B."/>
        </authorList>
    </citation>
    <scope>NUCLEOTIDE SEQUENCE [LARGE SCALE GENOMIC DNA]</scope>
    <source>
        <strain evidence="2">ISS417</strain>
    </source>
</reference>
<dbReference type="Proteomes" id="UP000055048">
    <property type="component" value="Unassembled WGS sequence"/>
</dbReference>
<evidence type="ECO:0000256" key="1">
    <source>
        <dbReference type="SAM" id="MobiDB-lite"/>
    </source>
</evidence>
<organism evidence="2 3">
    <name type="scientific">Trichinella murrelli</name>
    <dbReference type="NCBI Taxonomy" id="144512"/>
    <lineage>
        <taxon>Eukaryota</taxon>
        <taxon>Metazoa</taxon>
        <taxon>Ecdysozoa</taxon>
        <taxon>Nematoda</taxon>
        <taxon>Enoplea</taxon>
        <taxon>Dorylaimia</taxon>
        <taxon>Trichinellida</taxon>
        <taxon>Trichinellidae</taxon>
        <taxon>Trichinella</taxon>
    </lineage>
</organism>
<dbReference type="OrthoDB" id="5919936at2759"/>
<gene>
    <name evidence="2" type="ORF">T05_6763</name>
</gene>
<feature type="region of interest" description="Disordered" evidence="1">
    <location>
        <begin position="35"/>
        <end position="61"/>
    </location>
</feature>
<proteinExistence type="predicted"/>
<dbReference type="AlphaFoldDB" id="A0A0V0T989"/>
<evidence type="ECO:0000313" key="2">
    <source>
        <dbReference type="EMBL" id="KRX35580.1"/>
    </source>
</evidence>
<accession>A0A0V0T989</accession>
<protein>
    <submittedName>
        <fullName evidence="2">Uncharacterized protein</fullName>
    </submittedName>
</protein>
<keyword evidence="3" id="KW-1185">Reference proteome</keyword>
<comment type="caution">
    <text evidence="2">The sequence shown here is derived from an EMBL/GenBank/DDBJ whole genome shotgun (WGS) entry which is preliminary data.</text>
</comment>